<evidence type="ECO:0000256" key="1">
    <source>
        <dbReference type="SAM" id="Phobius"/>
    </source>
</evidence>
<feature type="transmembrane region" description="Helical" evidence="1">
    <location>
        <begin position="269"/>
        <end position="292"/>
    </location>
</feature>
<evidence type="ECO:0000313" key="3">
    <source>
        <dbReference type="Proteomes" id="UP001161247"/>
    </source>
</evidence>
<gene>
    <name evidence="2" type="ORF">OLC1_LOCUS22883</name>
</gene>
<keyword evidence="1" id="KW-0812">Transmembrane</keyword>
<keyword evidence="1" id="KW-1133">Transmembrane helix</keyword>
<dbReference type="EMBL" id="OX459125">
    <property type="protein sequence ID" value="CAI9116639.1"/>
    <property type="molecule type" value="Genomic_DNA"/>
</dbReference>
<protein>
    <submittedName>
        <fullName evidence="2">OLC1v1017837C3</fullName>
    </submittedName>
</protein>
<dbReference type="AlphaFoldDB" id="A0AAV1EAC7"/>
<feature type="transmembrane region" description="Helical" evidence="1">
    <location>
        <begin position="137"/>
        <end position="161"/>
    </location>
</feature>
<keyword evidence="3" id="KW-1185">Reference proteome</keyword>
<name>A0AAV1EAC7_OLDCO</name>
<proteinExistence type="predicted"/>
<feature type="transmembrane region" description="Helical" evidence="1">
    <location>
        <begin position="181"/>
        <end position="208"/>
    </location>
</feature>
<dbReference type="Pfam" id="PF03350">
    <property type="entry name" value="UPF0114"/>
    <property type="match status" value="1"/>
</dbReference>
<sequence>MATARMLNRGGCVSSSTYKSNGFSELRSSMLKVRCISNNNGGSGENWLPCTNNHANKVEKKNGVSPVEVKASTSGCVIITSTPTKSDRLAELAGLLGDAAGLFFAFIRRLSLVIKSIPWIWHLQMFMEKVIVDCRFFTMLAVGGTLLGSLLCFVEGCVLIIESYVKYFHSMSQGSAQEHLVHLLIEAIDMFLVATAMLVFATGLHVMFVGSSSGFRGKGSQIFLQPNFIKTLPSRVGIHTVMQAKSKIGQAVIMILQVGMLEKFKTIPLVTSLDFACFAAAVFASSACTFLLSKLAIRR</sequence>
<organism evidence="2 3">
    <name type="scientific">Oldenlandia corymbosa var. corymbosa</name>
    <dbReference type="NCBI Taxonomy" id="529605"/>
    <lineage>
        <taxon>Eukaryota</taxon>
        <taxon>Viridiplantae</taxon>
        <taxon>Streptophyta</taxon>
        <taxon>Embryophyta</taxon>
        <taxon>Tracheophyta</taxon>
        <taxon>Spermatophyta</taxon>
        <taxon>Magnoliopsida</taxon>
        <taxon>eudicotyledons</taxon>
        <taxon>Gunneridae</taxon>
        <taxon>Pentapetalae</taxon>
        <taxon>asterids</taxon>
        <taxon>lamiids</taxon>
        <taxon>Gentianales</taxon>
        <taxon>Rubiaceae</taxon>
        <taxon>Rubioideae</taxon>
        <taxon>Spermacoceae</taxon>
        <taxon>Hedyotis-Oldenlandia complex</taxon>
        <taxon>Oldenlandia</taxon>
    </lineage>
</organism>
<dbReference type="PANTHER" id="PTHR31721">
    <property type="entry name" value="OS06G0710300 PROTEIN"/>
    <property type="match status" value="1"/>
</dbReference>
<dbReference type="PANTHER" id="PTHR31721:SF3">
    <property type="entry name" value="EXPRESSED PROTEIN"/>
    <property type="match status" value="1"/>
</dbReference>
<accession>A0AAV1EAC7</accession>
<keyword evidence="1" id="KW-0472">Membrane</keyword>
<dbReference type="Proteomes" id="UP001161247">
    <property type="component" value="Chromosome 8"/>
</dbReference>
<reference evidence="2" key="1">
    <citation type="submission" date="2023-03" db="EMBL/GenBank/DDBJ databases">
        <authorList>
            <person name="Julca I."/>
        </authorList>
    </citation>
    <scope>NUCLEOTIDE SEQUENCE</scope>
</reference>
<evidence type="ECO:0000313" key="2">
    <source>
        <dbReference type="EMBL" id="CAI9116639.1"/>
    </source>
</evidence>
<dbReference type="InterPro" id="IPR005134">
    <property type="entry name" value="UPF0114"/>
</dbReference>